<reference evidence="1" key="1">
    <citation type="journal article" date="2014" name="Front. Microbiol.">
        <title>High frequency of phylogenetically diverse reductive dehalogenase-homologous genes in deep subseafloor sedimentary metagenomes.</title>
        <authorList>
            <person name="Kawai M."/>
            <person name="Futagami T."/>
            <person name="Toyoda A."/>
            <person name="Takaki Y."/>
            <person name="Nishi S."/>
            <person name="Hori S."/>
            <person name="Arai W."/>
            <person name="Tsubouchi T."/>
            <person name="Morono Y."/>
            <person name="Uchiyama I."/>
            <person name="Ito T."/>
            <person name="Fujiyama A."/>
            <person name="Inagaki F."/>
            <person name="Takami H."/>
        </authorList>
    </citation>
    <scope>NUCLEOTIDE SEQUENCE</scope>
    <source>
        <strain evidence="1">Expedition CK06-06</strain>
    </source>
</reference>
<dbReference type="EMBL" id="BART01027212">
    <property type="protein sequence ID" value="GAG91000.1"/>
    <property type="molecule type" value="Genomic_DNA"/>
</dbReference>
<evidence type="ECO:0000313" key="1">
    <source>
        <dbReference type="EMBL" id="GAG91000.1"/>
    </source>
</evidence>
<feature type="non-terminal residue" evidence="1">
    <location>
        <position position="232"/>
    </location>
</feature>
<comment type="caution">
    <text evidence="1">The sequence shown here is derived from an EMBL/GenBank/DDBJ whole genome shotgun (WGS) entry which is preliminary data.</text>
</comment>
<gene>
    <name evidence="1" type="ORF">S01H4_48297</name>
</gene>
<name>X1B7E7_9ZZZZ</name>
<proteinExistence type="predicted"/>
<accession>X1B7E7</accession>
<sequence length="232" mass="26762">MSIVAKQRFEEQGGVLGTYLSPHDLSQILAPGLRKASIVKSYFVNPEEDRTNRIMTFIDQLSNIFLEYYPGKIVTEVIMQFQKLLPDFLEDYGSNKYFTKNHVANHFLALLDFRLTLVGNKLSPNHIEHVRDFLGLKKGKIFSYFSMKKTQSELFAAGYIQRKRNNIFSPMLKNRVTQLINEIVQFSPQNEGTLEFIQRKAFDLIDDRIIPKIDVEDAALVMVSSLLTLYIS</sequence>
<protein>
    <submittedName>
        <fullName evidence="1">Uncharacterized protein</fullName>
    </submittedName>
</protein>
<organism evidence="1">
    <name type="scientific">marine sediment metagenome</name>
    <dbReference type="NCBI Taxonomy" id="412755"/>
    <lineage>
        <taxon>unclassified sequences</taxon>
        <taxon>metagenomes</taxon>
        <taxon>ecological metagenomes</taxon>
    </lineage>
</organism>
<dbReference type="AlphaFoldDB" id="X1B7E7"/>